<name>A0A8T2P5K7_9TELE</name>
<feature type="compositionally biased region" description="Basic and acidic residues" evidence="1">
    <location>
        <begin position="565"/>
        <end position="574"/>
    </location>
</feature>
<feature type="transmembrane region" description="Helical" evidence="2">
    <location>
        <begin position="319"/>
        <end position="346"/>
    </location>
</feature>
<reference evidence="3" key="1">
    <citation type="thesis" date="2021" institute="BYU ScholarsArchive" country="Provo, UT, USA">
        <title>Applications of and Algorithms for Genome Assembly and Genomic Analyses with an Emphasis on Marine Teleosts.</title>
        <authorList>
            <person name="Pickett B.D."/>
        </authorList>
    </citation>
    <scope>NUCLEOTIDE SEQUENCE</scope>
    <source>
        <strain evidence="3">HI-2016</strain>
    </source>
</reference>
<dbReference type="Proteomes" id="UP000824540">
    <property type="component" value="Unassembled WGS sequence"/>
</dbReference>
<feature type="compositionally biased region" description="Polar residues" evidence="1">
    <location>
        <begin position="747"/>
        <end position="760"/>
    </location>
</feature>
<feature type="compositionally biased region" description="Polar residues" evidence="1">
    <location>
        <begin position="938"/>
        <end position="947"/>
    </location>
</feature>
<feature type="compositionally biased region" description="Basic and acidic residues" evidence="1">
    <location>
        <begin position="260"/>
        <end position="280"/>
    </location>
</feature>
<comment type="caution">
    <text evidence="3">The sequence shown here is derived from an EMBL/GenBank/DDBJ whole genome shotgun (WGS) entry which is preliminary data.</text>
</comment>
<feature type="region of interest" description="Disordered" evidence="1">
    <location>
        <begin position="384"/>
        <end position="418"/>
    </location>
</feature>
<evidence type="ECO:0000256" key="2">
    <source>
        <dbReference type="SAM" id="Phobius"/>
    </source>
</evidence>
<feature type="region of interest" description="Disordered" evidence="1">
    <location>
        <begin position="662"/>
        <end position="966"/>
    </location>
</feature>
<feature type="compositionally biased region" description="Polar residues" evidence="1">
    <location>
        <begin position="721"/>
        <end position="732"/>
    </location>
</feature>
<keyword evidence="2" id="KW-0472">Membrane</keyword>
<gene>
    <name evidence="3" type="ORF">JZ751_013336</name>
</gene>
<feature type="region of interest" description="Disordered" evidence="1">
    <location>
        <begin position="174"/>
        <end position="280"/>
    </location>
</feature>
<evidence type="ECO:0000313" key="3">
    <source>
        <dbReference type="EMBL" id="KAG9343947.1"/>
    </source>
</evidence>
<dbReference type="EMBL" id="JAFBMS010000022">
    <property type="protein sequence ID" value="KAG9343947.1"/>
    <property type="molecule type" value="Genomic_DNA"/>
</dbReference>
<feature type="transmembrane region" description="Helical" evidence="2">
    <location>
        <begin position="353"/>
        <end position="376"/>
    </location>
</feature>
<feature type="compositionally biased region" description="Gly residues" evidence="1">
    <location>
        <begin position="617"/>
        <end position="630"/>
    </location>
</feature>
<feature type="compositionally biased region" description="Low complexity" evidence="1">
    <location>
        <begin position="761"/>
        <end position="777"/>
    </location>
</feature>
<feature type="compositionally biased region" description="Low complexity" evidence="1">
    <location>
        <begin position="210"/>
        <end position="223"/>
    </location>
</feature>
<feature type="compositionally biased region" description="Pro residues" evidence="1">
    <location>
        <begin position="224"/>
        <end position="235"/>
    </location>
</feature>
<keyword evidence="2" id="KW-1133">Transmembrane helix</keyword>
<proteinExistence type="predicted"/>
<keyword evidence="4" id="KW-1185">Reference proteome</keyword>
<feature type="compositionally biased region" description="Low complexity" evidence="1">
    <location>
        <begin position="784"/>
        <end position="842"/>
    </location>
</feature>
<evidence type="ECO:0000256" key="1">
    <source>
        <dbReference type="SAM" id="MobiDB-lite"/>
    </source>
</evidence>
<sequence length="966" mass="101041">MCFALPRNVTHFLCLAAGRKEVLSAYLFLWHNAMLLRHYPAIATEPRAKGMGGWGQQGGRGGGIAHCCLFWRVARSPRSAFQRDGMGREKGRDSVFVVEICLAANVQAVCSRFPPIGFGVPPCHCRPSLALGVGHRMCHCAVHCEVCGAVGPSPTQADRRKSLRDQWLMEAPPVASSPLEEPQSQGPKEQQKENVTHPTPPPLDSPCPSPTCDSPCPSPTVTYPAPPPCDSPLPSPAMTHPAPTPLLQTESPRVAEEEEQKLKDLGDGKTHPDKVTPDTSEWRAETLGGDTEHLALGLVVRVRGVRVMVRFGVRVPGRLGLGLGLGIMVRVRGLWLGLGLGLGIMVRVRVRSACVFVLGLGLVVRVGMQVITVALASSGEFQAEHMEQETGEGNQLPEGQRPNPQTAPGLDPQTLMAPLENGGEARSVSGVRQGVQKSSLSLDDAYLLTLGCPGLPQPIPHSQILGVVEVQVERDLKTGATVIRSVAPRGEAGVAAGEKVFDDGRRSIMRVVGGAGPDPDPEELGQILDVLKGAGLQAVLGGVKVVPNGKDKEDAGVEGKQQGAETKEEKEEGRGTAVERNGFEEEDNCADATHNAPQQRQEGRPSTECPQVAVGGEQQGKGTEGGGAWEGGPVTMTFLGFQELEPGSGSDAGAIIRAERVVVTDEEDETPFVSLNQQGPEPESKPDLANGEVQMEGVGQVPQHQAQGSDEGPLEVAAGGCTSQAPSSSTIQVPPPVQDTPTEEASQDTPTAQGMSTENDPPTAQTTPTEEAPPTAQNTDTEEAPPTAQTTPTEEALPTAQTTPTEEAPSTAQTTATEEAQPTAQGTPTEEAPPTATEEAPPIAQDTPTEEAPPTALETPMEEAQKEGGASGAGRVEGGLSSALVAQMKPPQVAPPGGAGGGVQWEGANQPVTHRVGQRPPATAAELQPLVPPPKASAQPSHPQPSRANEGGAAPKQKSCQCCSVM</sequence>
<keyword evidence="2" id="KW-0812">Transmembrane</keyword>
<evidence type="ECO:0000313" key="4">
    <source>
        <dbReference type="Proteomes" id="UP000824540"/>
    </source>
</evidence>
<feature type="region of interest" description="Disordered" evidence="1">
    <location>
        <begin position="547"/>
        <end position="631"/>
    </location>
</feature>
<organism evidence="3 4">
    <name type="scientific">Albula glossodonta</name>
    <name type="common">roundjaw bonefish</name>
    <dbReference type="NCBI Taxonomy" id="121402"/>
    <lineage>
        <taxon>Eukaryota</taxon>
        <taxon>Metazoa</taxon>
        <taxon>Chordata</taxon>
        <taxon>Craniata</taxon>
        <taxon>Vertebrata</taxon>
        <taxon>Euteleostomi</taxon>
        <taxon>Actinopterygii</taxon>
        <taxon>Neopterygii</taxon>
        <taxon>Teleostei</taxon>
        <taxon>Albuliformes</taxon>
        <taxon>Albulidae</taxon>
        <taxon>Albula</taxon>
    </lineage>
</organism>
<dbReference type="OrthoDB" id="8962696at2759"/>
<dbReference type="AlphaFoldDB" id="A0A8T2P5K7"/>
<accession>A0A8T2P5K7</accession>
<protein>
    <submittedName>
        <fullName evidence="3">Uncharacterized protein</fullName>
    </submittedName>
</protein>
<feature type="compositionally biased region" description="Pro residues" evidence="1">
    <location>
        <begin position="198"/>
        <end position="209"/>
    </location>
</feature>